<comment type="subcellular location">
    <subcellularLocation>
        <location evidence="1">Cell membrane</location>
        <topology evidence="1">Lipid-anchor</topology>
    </subcellularLocation>
</comment>
<evidence type="ECO:0000259" key="7">
    <source>
        <dbReference type="Pfam" id="PF02608"/>
    </source>
</evidence>
<organism evidence="8 9">
    <name type="scientific">Virgibacillus pantothenticus</name>
    <dbReference type="NCBI Taxonomy" id="1473"/>
    <lineage>
        <taxon>Bacteria</taxon>
        <taxon>Bacillati</taxon>
        <taxon>Bacillota</taxon>
        <taxon>Bacilli</taxon>
        <taxon>Bacillales</taxon>
        <taxon>Bacillaceae</taxon>
        <taxon>Virgibacillus</taxon>
    </lineage>
</organism>
<evidence type="ECO:0000256" key="1">
    <source>
        <dbReference type="ARBA" id="ARBA00004193"/>
    </source>
</evidence>
<evidence type="ECO:0000256" key="6">
    <source>
        <dbReference type="ARBA" id="ARBA00023288"/>
    </source>
</evidence>
<dbReference type="AlphaFoldDB" id="A0A0L0QVC3"/>
<dbReference type="InterPro" id="IPR003760">
    <property type="entry name" value="PnrA-like"/>
</dbReference>
<keyword evidence="9" id="KW-1185">Reference proteome</keyword>
<dbReference type="GO" id="GO:0005886">
    <property type="term" value="C:plasma membrane"/>
    <property type="evidence" value="ECO:0007669"/>
    <property type="project" value="UniProtKB-SubCell"/>
</dbReference>
<keyword evidence="6" id="KW-0449">Lipoprotein</keyword>
<dbReference type="PANTHER" id="PTHR34296:SF2">
    <property type="entry name" value="ABC TRANSPORTER GUANOSINE-BINDING PROTEIN NUPN"/>
    <property type="match status" value="1"/>
</dbReference>
<dbReference type="Proteomes" id="UP000036780">
    <property type="component" value="Unassembled WGS sequence"/>
</dbReference>
<dbReference type="SUPFAM" id="SSF53822">
    <property type="entry name" value="Periplasmic binding protein-like I"/>
    <property type="match status" value="1"/>
</dbReference>
<dbReference type="PANTHER" id="PTHR34296">
    <property type="entry name" value="TRANSCRIPTIONAL ACTIVATOR PROTEIN MED"/>
    <property type="match status" value="1"/>
</dbReference>
<keyword evidence="4" id="KW-0732">Signal</keyword>
<dbReference type="Pfam" id="PF02608">
    <property type="entry name" value="Bmp"/>
    <property type="match status" value="1"/>
</dbReference>
<name>A0A0L0QVC3_VIRPA</name>
<evidence type="ECO:0000313" key="8">
    <source>
        <dbReference type="EMBL" id="KNE22163.1"/>
    </source>
</evidence>
<keyword evidence="5" id="KW-0472">Membrane</keyword>
<comment type="caution">
    <text evidence="8">The sequence shown here is derived from an EMBL/GenBank/DDBJ whole genome shotgun (WGS) entry which is preliminary data.</text>
</comment>
<proteinExistence type="inferred from homology"/>
<dbReference type="EMBL" id="LGTO01000004">
    <property type="protein sequence ID" value="KNE22163.1"/>
    <property type="molecule type" value="Genomic_DNA"/>
</dbReference>
<reference evidence="9" key="1">
    <citation type="submission" date="2015-07" db="EMBL/GenBank/DDBJ databases">
        <title>Fjat-10053 dsm26.</title>
        <authorList>
            <person name="Liu B."/>
            <person name="Wang J."/>
            <person name="Zhu Y."/>
            <person name="Liu G."/>
            <person name="Chen Q."/>
            <person name="Chen Z."/>
            <person name="Lan J."/>
            <person name="Che J."/>
            <person name="Ge C."/>
            <person name="Shi H."/>
            <person name="Pan Z."/>
            <person name="Liu X."/>
        </authorList>
    </citation>
    <scope>NUCLEOTIDE SEQUENCE [LARGE SCALE GENOMIC DNA]</scope>
    <source>
        <strain evidence="9">DSM 26</strain>
    </source>
</reference>
<protein>
    <submittedName>
        <fullName evidence="8">Transcriptional regulator</fullName>
    </submittedName>
</protein>
<sequence length="307" mass="34450">MMLSILSSCSSSPAQKQLQNVGMLLSENISDQVWNEKGYQGLVSLGEKFGIDVFYKEKIVTEKEIIEAVEEFSNKGVNLIFGHNSHYGKYFADIAENYTHIHFVYFNGSYAAENVTSFTFDTHAAGYFAGMLSGKMTATNKVGIVAAYEWQPEIEGFFEGVKNANPEVEVELAFLNDWNDTQTANDVYQQMKLGGTDVFYPIGDAFSKEIIKQAEKDDVYAIGYMTDQSELAEDVVLTSTVQHVDELYHYVAEQMNEGNLTGELKTVDFQDGVVSLAPFNDEVPVSYQYEMNQAIEHYTETGLFPQL</sequence>
<dbReference type="Gene3D" id="3.40.50.2300">
    <property type="match status" value="2"/>
</dbReference>
<evidence type="ECO:0000256" key="4">
    <source>
        <dbReference type="ARBA" id="ARBA00022729"/>
    </source>
</evidence>
<gene>
    <name evidence="8" type="ORF">AFK71_04220</name>
</gene>
<dbReference type="InterPro" id="IPR028082">
    <property type="entry name" value="Peripla_BP_I"/>
</dbReference>
<evidence type="ECO:0000256" key="3">
    <source>
        <dbReference type="ARBA" id="ARBA00022475"/>
    </source>
</evidence>
<dbReference type="CDD" id="cd06353">
    <property type="entry name" value="PBP1_Med-like"/>
    <property type="match status" value="1"/>
</dbReference>
<keyword evidence="3" id="KW-1003">Cell membrane</keyword>
<dbReference type="InterPro" id="IPR050957">
    <property type="entry name" value="BMP_lipoprotein"/>
</dbReference>
<evidence type="ECO:0000256" key="5">
    <source>
        <dbReference type="ARBA" id="ARBA00023136"/>
    </source>
</evidence>
<evidence type="ECO:0000256" key="2">
    <source>
        <dbReference type="ARBA" id="ARBA00008610"/>
    </source>
</evidence>
<comment type="similarity">
    <text evidence="2">Belongs to the BMP lipoprotein family.</text>
</comment>
<evidence type="ECO:0000313" key="9">
    <source>
        <dbReference type="Proteomes" id="UP000036780"/>
    </source>
</evidence>
<dbReference type="OrthoDB" id="2556857at2"/>
<dbReference type="PATRIC" id="fig|1473.5.peg.3805"/>
<feature type="domain" description="ABC transporter substrate-binding protein PnrA-like" evidence="7">
    <location>
        <begin position="19"/>
        <end position="293"/>
    </location>
</feature>
<accession>A0A0L0QVC3</accession>